<dbReference type="InterPro" id="IPR051531">
    <property type="entry name" value="N-acetyltransferase"/>
</dbReference>
<reference evidence="3 4" key="1">
    <citation type="submission" date="2013-08" db="EMBL/GenBank/DDBJ databases">
        <title>The genome sequence of Knoellia subterranea.</title>
        <authorList>
            <person name="Zhu W."/>
            <person name="Wang G."/>
        </authorList>
    </citation>
    <scope>NUCLEOTIDE SEQUENCE [LARGE SCALE GENOMIC DNA]</scope>
    <source>
        <strain evidence="3 4">KCTC 19937</strain>
    </source>
</reference>
<dbReference type="Gene3D" id="3.40.630.30">
    <property type="match status" value="2"/>
</dbReference>
<comment type="caution">
    <text evidence="3">The sequence shown here is derived from an EMBL/GenBank/DDBJ whole genome shotgun (WGS) entry which is preliminary data.</text>
</comment>
<dbReference type="eggNOG" id="COG1670">
    <property type="taxonomic scope" value="Bacteria"/>
</dbReference>
<name>A0A0A0JIP0_9MICO</name>
<organism evidence="3 4">
    <name type="scientific">Knoellia subterranea KCTC 19937</name>
    <dbReference type="NCBI Taxonomy" id="1385521"/>
    <lineage>
        <taxon>Bacteria</taxon>
        <taxon>Bacillati</taxon>
        <taxon>Actinomycetota</taxon>
        <taxon>Actinomycetes</taxon>
        <taxon>Micrococcales</taxon>
        <taxon>Intrasporangiaceae</taxon>
        <taxon>Knoellia</taxon>
    </lineage>
</organism>
<dbReference type="EMBL" id="AVPK01000007">
    <property type="protein sequence ID" value="KGN36988.1"/>
    <property type="molecule type" value="Genomic_DNA"/>
</dbReference>
<dbReference type="SUPFAM" id="SSF55729">
    <property type="entry name" value="Acyl-CoA N-acyltransferases (Nat)"/>
    <property type="match status" value="2"/>
</dbReference>
<dbReference type="STRING" id="1385521.N803_16360"/>
<dbReference type="Proteomes" id="UP000030011">
    <property type="component" value="Unassembled WGS sequence"/>
</dbReference>
<dbReference type="AlphaFoldDB" id="A0A0A0JIP0"/>
<feature type="domain" description="N-acetyltransferase" evidence="2">
    <location>
        <begin position="208"/>
        <end position="378"/>
    </location>
</feature>
<dbReference type="PROSITE" id="PS51186">
    <property type="entry name" value="GNAT"/>
    <property type="match status" value="2"/>
</dbReference>
<evidence type="ECO:0000313" key="4">
    <source>
        <dbReference type="Proteomes" id="UP000030011"/>
    </source>
</evidence>
<dbReference type="RefSeq" id="WP_035905882.1">
    <property type="nucleotide sequence ID" value="NZ_AVPK01000007.1"/>
</dbReference>
<evidence type="ECO:0000313" key="3">
    <source>
        <dbReference type="EMBL" id="KGN36988.1"/>
    </source>
</evidence>
<dbReference type="InterPro" id="IPR000182">
    <property type="entry name" value="GNAT_dom"/>
</dbReference>
<feature type="domain" description="N-acetyltransferase" evidence="2">
    <location>
        <begin position="15"/>
        <end position="184"/>
    </location>
</feature>
<feature type="region of interest" description="Disordered" evidence="1">
    <location>
        <begin position="359"/>
        <end position="378"/>
    </location>
</feature>
<evidence type="ECO:0000256" key="1">
    <source>
        <dbReference type="SAM" id="MobiDB-lite"/>
    </source>
</evidence>
<evidence type="ECO:0000259" key="2">
    <source>
        <dbReference type="PROSITE" id="PS51186"/>
    </source>
</evidence>
<accession>A0A0A0JIP0</accession>
<dbReference type="InterPro" id="IPR016181">
    <property type="entry name" value="Acyl_CoA_acyltransferase"/>
</dbReference>
<dbReference type="OrthoDB" id="9795188at2"/>
<dbReference type="PANTHER" id="PTHR43792">
    <property type="entry name" value="GNAT FAMILY, PUTATIVE (AFU_ORTHOLOGUE AFUA_3G00765)-RELATED-RELATED"/>
    <property type="match status" value="1"/>
</dbReference>
<keyword evidence="4" id="KW-1185">Reference proteome</keyword>
<sequence>MPFPDSVPVLTDGVVRLRAHSEHDTARIAEQCVDPESVRWTQVPRGYTEDMAREWLIDIAKGWDEGGDQLWAIEEVVEGAGTSEGTGNGDFLGTIDLRPRSGGRAEIGYGLHPEGRGRGLMARALKLVSQYWFDAGGERVDWYAEKGNFASWGPARSAGFEFVATLPGHVVHGDGGLIDAWFGSLGKGDAMSPRAEWITPPVLEADGIRLRPWRDDDKASTEPHDHPTHHLPSRAIPVSETWEPWLERRREFMARGSSVNWAIADAETDRALGEMLVFVHAGALADGDTAEFGYFLYPSARGKGAARKAARLARDHAFAPKEEGGLGLRRLVAETAADNLASNAILESVGFTRWGHEEKATAPDGSVGPADHWDLLRP</sequence>
<dbReference type="Pfam" id="PF13302">
    <property type="entry name" value="Acetyltransf_3"/>
    <property type="match status" value="2"/>
</dbReference>
<proteinExistence type="predicted"/>
<protein>
    <recommendedName>
        <fullName evidence="2">N-acetyltransferase domain-containing protein</fullName>
    </recommendedName>
</protein>
<gene>
    <name evidence="3" type="ORF">N803_16360</name>
</gene>
<dbReference type="GO" id="GO:0016747">
    <property type="term" value="F:acyltransferase activity, transferring groups other than amino-acyl groups"/>
    <property type="evidence" value="ECO:0007669"/>
    <property type="project" value="InterPro"/>
</dbReference>